<reference evidence="2" key="1">
    <citation type="submission" date="2016-07" db="EMBL/GenBank/DDBJ databases">
        <title>Phaeobacter portensis sp. nov., a tropodithietic acid producing bacterium isolated from a German harbor.</title>
        <authorList>
            <person name="Freese H.M."/>
            <person name="Bunk B."/>
            <person name="Breider S."/>
            <person name="Brinkhoff T."/>
        </authorList>
    </citation>
    <scope>NUCLEOTIDE SEQUENCE [LARGE SCALE GENOMIC DNA]</scope>
    <source>
        <strain evidence="2">P97</strain>
    </source>
</reference>
<sequence>MWYDAFSEVGALLLGCAAMLASVNTHLKKNLLVTKLVINREGEFAMSGGHA</sequence>
<dbReference type="AlphaFoldDB" id="A0A1L3I314"/>
<accession>A0A1L3I314</accession>
<evidence type="ECO:0000313" key="1">
    <source>
        <dbReference type="EMBL" id="APG46437.1"/>
    </source>
</evidence>
<protein>
    <submittedName>
        <fullName evidence="1">Uncharacterized protein</fullName>
    </submittedName>
</protein>
<name>A0A1L3I314_9RHOB</name>
<keyword evidence="2" id="KW-1185">Reference proteome</keyword>
<evidence type="ECO:0000313" key="2">
    <source>
        <dbReference type="Proteomes" id="UP000183859"/>
    </source>
</evidence>
<dbReference type="KEGG" id="php:PhaeoP97_01010"/>
<organism evidence="1 2">
    <name type="scientific">Phaeobacter porticola</name>
    <dbReference type="NCBI Taxonomy" id="1844006"/>
    <lineage>
        <taxon>Bacteria</taxon>
        <taxon>Pseudomonadati</taxon>
        <taxon>Pseudomonadota</taxon>
        <taxon>Alphaproteobacteria</taxon>
        <taxon>Rhodobacterales</taxon>
        <taxon>Roseobacteraceae</taxon>
        <taxon>Phaeobacter</taxon>
    </lineage>
</organism>
<dbReference type="STRING" id="1844006.PhaeoP97_01010"/>
<dbReference type="EMBL" id="CP016364">
    <property type="protein sequence ID" value="APG46437.1"/>
    <property type="molecule type" value="Genomic_DNA"/>
</dbReference>
<gene>
    <name evidence="1" type="ORF">PhaeoP97_01010</name>
</gene>
<proteinExistence type="predicted"/>
<dbReference type="Proteomes" id="UP000183859">
    <property type="component" value="Chromosome"/>
</dbReference>